<dbReference type="Proteomes" id="UP000481109">
    <property type="component" value="Unassembled WGS sequence"/>
</dbReference>
<dbReference type="RefSeq" id="WP_165332677.1">
    <property type="nucleotide sequence ID" value="NZ_JAAKZW010000058.1"/>
</dbReference>
<accession>A0A6G4XIH0</accession>
<dbReference type="EMBL" id="JAAKZW010000058">
    <property type="protein sequence ID" value="NGO77208.1"/>
    <property type="molecule type" value="Genomic_DNA"/>
</dbReference>
<comment type="caution">
    <text evidence="1">The sequence shown here is derived from an EMBL/GenBank/DDBJ whole genome shotgun (WGS) entry which is preliminary data.</text>
</comment>
<reference evidence="1 2" key="1">
    <citation type="submission" date="2020-02" db="EMBL/GenBank/DDBJ databases">
        <title>Whole-genome analyses of novel actinobacteria.</title>
        <authorList>
            <person name="Sahin N."/>
            <person name="Tokatli A."/>
        </authorList>
    </citation>
    <scope>NUCLEOTIDE SEQUENCE [LARGE SCALE GENOMIC DNA]</scope>
    <source>
        <strain evidence="1 2">YC504</strain>
    </source>
</reference>
<dbReference type="Gene3D" id="2.60.40.2880">
    <property type="entry name" value="MmpS1-5, C-terminal soluble domain"/>
    <property type="match status" value="1"/>
</dbReference>
<dbReference type="AlphaFoldDB" id="A0A6G4XIH0"/>
<dbReference type="InterPro" id="IPR038468">
    <property type="entry name" value="MmpS_C"/>
</dbReference>
<name>A0A6G4XIH0_9ACTN</name>
<evidence type="ECO:0000313" key="2">
    <source>
        <dbReference type="Proteomes" id="UP000481109"/>
    </source>
</evidence>
<keyword evidence="2" id="KW-1185">Reference proteome</keyword>
<gene>
    <name evidence="1" type="ORF">G6045_16295</name>
</gene>
<protein>
    <submittedName>
        <fullName evidence="1">Uncharacterized protein</fullName>
    </submittedName>
</protein>
<organism evidence="1 2">
    <name type="scientific">Streptomyces mesophilus</name>
    <dbReference type="NCBI Taxonomy" id="1775132"/>
    <lineage>
        <taxon>Bacteria</taxon>
        <taxon>Bacillati</taxon>
        <taxon>Actinomycetota</taxon>
        <taxon>Actinomycetes</taxon>
        <taxon>Kitasatosporales</taxon>
        <taxon>Streptomycetaceae</taxon>
        <taxon>Streptomyces</taxon>
    </lineage>
</organism>
<sequence>MTSDTVTLPWKKSERVELEGAYLTQGMLVSVQAGHSQTADGKLAEAPSCSITVDGKTVVTKPVGTIGACECKVK</sequence>
<proteinExistence type="predicted"/>
<evidence type="ECO:0000313" key="1">
    <source>
        <dbReference type="EMBL" id="NGO77208.1"/>
    </source>
</evidence>